<name>A0A1F5FXI0_9BACT</name>
<protein>
    <recommendedName>
        <fullName evidence="11">AI-2E family transporter</fullName>
    </recommendedName>
</protein>
<comment type="similarity">
    <text evidence="2">Belongs to the autoinducer-2 exporter (AI-2E) (TC 2.A.86) family.</text>
</comment>
<dbReference type="AlphaFoldDB" id="A0A1F5FXI0"/>
<dbReference type="PANTHER" id="PTHR21716:SF53">
    <property type="entry name" value="PERMEASE PERM-RELATED"/>
    <property type="match status" value="1"/>
</dbReference>
<evidence type="ECO:0000256" key="1">
    <source>
        <dbReference type="ARBA" id="ARBA00004651"/>
    </source>
</evidence>
<evidence type="ECO:0000256" key="8">
    <source>
        <dbReference type="SAM" id="Phobius"/>
    </source>
</evidence>
<feature type="transmembrane region" description="Helical" evidence="8">
    <location>
        <begin position="238"/>
        <end position="264"/>
    </location>
</feature>
<feature type="transmembrane region" description="Helical" evidence="8">
    <location>
        <begin position="128"/>
        <end position="152"/>
    </location>
</feature>
<feature type="transmembrane region" description="Helical" evidence="8">
    <location>
        <begin position="285"/>
        <end position="318"/>
    </location>
</feature>
<evidence type="ECO:0000256" key="7">
    <source>
        <dbReference type="ARBA" id="ARBA00023136"/>
    </source>
</evidence>
<dbReference type="InterPro" id="IPR002549">
    <property type="entry name" value="AI-2E-like"/>
</dbReference>
<keyword evidence="7 8" id="KW-0472">Membrane</keyword>
<evidence type="ECO:0000256" key="2">
    <source>
        <dbReference type="ARBA" id="ARBA00009773"/>
    </source>
</evidence>
<comment type="subcellular location">
    <subcellularLocation>
        <location evidence="1">Cell membrane</location>
        <topology evidence="1">Multi-pass membrane protein</topology>
    </subcellularLocation>
</comment>
<evidence type="ECO:0000256" key="3">
    <source>
        <dbReference type="ARBA" id="ARBA00022448"/>
    </source>
</evidence>
<dbReference type="PANTHER" id="PTHR21716">
    <property type="entry name" value="TRANSMEMBRANE PROTEIN"/>
    <property type="match status" value="1"/>
</dbReference>
<evidence type="ECO:0000256" key="5">
    <source>
        <dbReference type="ARBA" id="ARBA00022692"/>
    </source>
</evidence>
<reference evidence="9 10" key="1">
    <citation type="journal article" date="2016" name="Nat. Commun.">
        <title>Thousands of microbial genomes shed light on interconnected biogeochemical processes in an aquifer system.</title>
        <authorList>
            <person name="Anantharaman K."/>
            <person name="Brown C.T."/>
            <person name="Hug L.A."/>
            <person name="Sharon I."/>
            <person name="Castelle C.J."/>
            <person name="Probst A.J."/>
            <person name="Thomas B.C."/>
            <person name="Singh A."/>
            <person name="Wilkins M.J."/>
            <person name="Karaoz U."/>
            <person name="Brodie E.L."/>
            <person name="Williams K.H."/>
            <person name="Hubbard S.S."/>
            <person name="Banfield J.F."/>
        </authorList>
    </citation>
    <scope>NUCLEOTIDE SEQUENCE [LARGE SCALE GENOMIC DNA]</scope>
</reference>
<dbReference type="GO" id="GO:0005886">
    <property type="term" value="C:plasma membrane"/>
    <property type="evidence" value="ECO:0007669"/>
    <property type="project" value="UniProtKB-SubCell"/>
</dbReference>
<organism evidence="9 10">
    <name type="scientific">Candidatus Collierbacteria bacterium RIFOXYD1_FULL_46_26</name>
    <dbReference type="NCBI Taxonomy" id="1817732"/>
    <lineage>
        <taxon>Bacteria</taxon>
        <taxon>Candidatus Collieribacteriota</taxon>
    </lineage>
</organism>
<evidence type="ECO:0000256" key="6">
    <source>
        <dbReference type="ARBA" id="ARBA00022989"/>
    </source>
</evidence>
<feature type="transmembrane region" description="Helical" evidence="8">
    <location>
        <begin position="33"/>
        <end position="50"/>
    </location>
</feature>
<comment type="caution">
    <text evidence="9">The sequence shown here is derived from an EMBL/GenBank/DDBJ whole genome shotgun (WGS) entry which is preliminary data.</text>
</comment>
<dbReference type="Pfam" id="PF01594">
    <property type="entry name" value="AI-2E_transport"/>
    <property type="match status" value="1"/>
</dbReference>
<proteinExistence type="inferred from homology"/>
<feature type="transmembrane region" description="Helical" evidence="8">
    <location>
        <begin position="195"/>
        <end position="218"/>
    </location>
</feature>
<evidence type="ECO:0000256" key="4">
    <source>
        <dbReference type="ARBA" id="ARBA00022475"/>
    </source>
</evidence>
<dbReference type="GO" id="GO:0055085">
    <property type="term" value="P:transmembrane transport"/>
    <property type="evidence" value="ECO:0007669"/>
    <property type="project" value="TreeGrafter"/>
</dbReference>
<accession>A0A1F5FXI0</accession>
<dbReference type="Proteomes" id="UP000177921">
    <property type="component" value="Unassembled WGS sequence"/>
</dbReference>
<evidence type="ECO:0000313" key="9">
    <source>
        <dbReference type="EMBL" id="OGD84264.1"/>
    </source>
</evidence>
<dbReference type="EMBL" id="MFAR01000039">
    <property type="protein sequence ID" value="OGD84264.1"/>
    <property type="molecule type" value="Genomic_DNA"/>
</dbReference>
<evidence type="ECO:0000313" key="10">
    <source>
        <dbReference type="Proteomes" id="UP000177921"/>
    </source>
</evidence>
<gene>
    <name evidence="9" type="ORF">A2618_00925</name>
</gene>
<sequence length="324" mass="35378">MTTQRIDISNRTIIFSVFFLLALWLLYQIRSIIILIFISFILMTAVNPLIKLGKKIRIPSLLIMLVVYIGIITLLTTVVASLVPAVIEQTRGLTQMIPIYLHNLEGVFNTQFDPSVAGSYFSSIPSNILKLAAGLFDNIINILAVFFLAYYLTLERPHLHKYLLRFFPREKAEERAEGLVLAVESQVGGWVRGELLLMGIIGLMTYLGLILLGIPYALPIAVLSGLLEAVPNIGPTIAAIPAILMGLTVSPIVGLGALAMSILIQQLENNLIVPKIMQSATGTKPLVTILVLLIGYTLGGIAGAVLAMPVFLTIQTIVVEYNKN</sequence>
<evidence type="ECO:0008006" key="11">
    <source>
        <dbReference type="Google" id="ProtNLM"/>
    </source>
</evidence>
<keyword evidence="3" id="KW-0813">Transport</keyword>
<keyword evidence="4" id="KW-1003">Cell membrane</keyword>
<feature type="transmembrane region" description="Helical" evidence="8">
    <location>
        <begin position="62"/>
        <end position="87"/>
    </location>
</feature>
<keyword evidence="5 8" id="KW-0812">Transmembrane</keyword>
<feature type="transmembrane region" description="Helical" evidence="8">
    <location>
        <begin position="12"/>
        <end position="27"/>
    </location>
</feature>
<keyword evidence="6 8" id="KW-1133">Transmembrane helix</keyword>